<dbReference type="Proteomes" id="UP000002745">
    <property type="component" value="Chromosome"/>
</dbReference>
<evidence type="ECO:0000256" key="2">
    <source>
        <dbReference type="ARBA" id="ARBA00022617"/>
    </source>
</evidence>
<proteinExistence type="predicted"/>
<dbReference type="Gene3D" id="1.10.760.10">
    <property type="entry name" value="Cytochrome c-like domain"/>
    <property type="match status" value="1"/>
</dbReference>
<organism evidence="9 10">
    <name type="scientific">Hirschia baltica (strain ATCC 49814 / DSM 5838 / IFAM 1418)</name>
    <dbReference type="NCBI Taxonomy" id="582402"/>
    <lineage>
        <taxon>Bacteria</taxon>
        <taxon>Pseudomonadati</taxon>
        <taxon>Pseudomonadota</taxon>
        <taxon>Alphaproteobacteria</taxon>
        <taxon>Hyphomonadales</taxon>
        <taxon>Hyphomonadaceae</taxon>
        <taxon>Hirschia</taxon>
    </lineage>
</organism>
<keyword evidence="7" id="KW-0732">Signal</keyword>
<keyword evidence="3 6" id="KW-0479">Metal-binding</keyword>
<evidence type="ECO:0000313" key="10">
    <source>
        <dbReference type="Proteomes" id="UP000002745"/>
    </source>
</evidence>
<dbReference type="InterPro" id="IPR009056">
    <property type="entry name" value="Cyt_c-like_dom"/>
</dbReference>
<dbReference type="eggNOG" id="COG3474">
    <property type="taxonomic scope" value="Bacteria"/>
</dbReference>
<reference evidence="10" key="1">
    <citation type="journal article" date="2011" name="J. Bacteriol.">
        <title>Genome sequences of eight morphologically diverse alphaproteobacteria.</title>
        <authorList>
            <consortium name="US DOE Joint Genome Institute"/>
            <person name="Brown P.J."/>
            <person name="Kysela D.T."/>
            <person name="Buechlein A."/>
            <person name="Hemmerich C."/>
            <person name="Brun Y.V."/>
        </authorList>
    </citation>
    <scope>NUCLEOTIDE SEQUENCE [LARGE SCALE GENOMIC DNA]</scope>
    <source>
        <strain evidence="10">ATCC 49814 / DSM 5838 / IFAM 1418</strain>
    </source>
</reference>
<dbReference type="InterPro" id="IPR036909">
    <property type="entry name" value="Cyt_c-like_dom_sf"/>
</dbReference>
<evidence type="ECO:0000259" key="8">
    <source>
        <dbReference type="PROSITE" id="PS51007"/>
    </source>
</evidence>
<keyword evidence="5 6" id="KW-0408">Iron</keyword>
<keyword evidence="4" id="KW-0249">Electron transport</keyword>
<dbReference type="GO" id="GO:0046872">
    <property type="term" value="F:metal ion binding"/>
    <property type="evidence" value="ECO:0007669"/>
    <property type="project" value="UniProtKB-KW"/>
</dbReference>
<evidence type="ECO:0000256" key="4">
    <source>
        <dbReference type="ARBA" id="ARBA00022982"/>
    </source>
</evidence>
<evidence type="ECO:0000256" key="3">
    <source>
        <dbReference type="ARBA" id="ARBA00022723"/>
    </source>
</evidence>
<feature type="chain" id="PRO_5002972884" evidence="7">
    <location>
        <begin position="27"/>
        <end position="130"/>
    </location>
</feature>
<dbReference type="GO" id="GO:0020037">
    <property type="term" value="F:heme binding"/>
    <property type="evidence" value="ECO:0007669"/>
    <property type="project" value="InterPro"/>
</dbReference>
<dbReference type="GO" id="GO:0009055">
    <property type="term" value="F:electron transfer activity"/>
    <property type="evidence" value="ECO:0007669"/>
    <property type="project" value="InterPro"/>
</dbReference>
<evidence type="ECO:0000256" key="6">
    <source>
        <dbReference type="PROSITE-ProRule" id="PRU00433"/>
    </source>
</evidence>
<evidence type="ECO:0000313" key="9">
    <source>
        <dbReference type="EMBL" id="ACT57815.1"/>
    </source>
</evidence>
<dbReference type="Pfam" id="PF00034">
    <property type="entry name" value="Cytochrom_C"/>
    <property type="match status" value="1"/>
</dbReference>
<accession>C6XKY6</accession>
<feature type="domain" description="Cytochrome c" evidence="8">
    <location>
        <begin position="28"/>
        <end position="129"/>
    </location>
</feature>
<protein>
    <submittedName>
        <fullName evidence="9">Cytochrome c class I</fullName>
    </submittedName>
</protein>
<evidence type="ECO:0000256" key="1">
    <source>
        <dbReference type="ARBA" id="ARBA00022448"/>
    </source>
</evidence>
<dbReference type="InterPro" id="IPR002327">
    <property type="entry name" value="Cyt_c_1A/1B"/>
</dbReference>
<dbReference type="HOGENOM" id="CLU_060944_3_0_5"/>
<feature type="signal peptide" evidence="7">
    <location>
        <begin position="1"/>
        <end position="26"/>
    </location>
</feature>
<gene>
    <name evidence="9" type="ordered locus">Hbal_0113</name>
</gene>
<dbReference type="KEGG" id="hba:Hbal_0113"/>
<sequence>MKTLKTASFIITAISLFGTVSGQAFAEGDPVAGAKVFKKCVSCHNVVGKSKVGPALNGVIGRTAGTGEGFKYSKAMIAAGEAGMVWDDATLSAYLANPRKAIKGNKMAFIGLKKPEDQANVIAYIKAESE</sequence>
<dbReference type="EMBL" id="CP001678">
    <property type="protein sequence ID" value="ACT57815.1"/>
    <property type="molecule type" value="Genomic_DNA"/>
</dbReference>
<evidence type="ECO:0000256" key="7">
    <source>
        <dbReference type="SAM" id="SignalP"/>
    </source>
</evidence>
<dbReference type="PROSITE" id="PS51007">
    <property type="entry name" value="CYTC"/>
    <property type="match status" value="1"/>
</dbReference>
<name>C6XKY6_HIRBI</name>
<dbReference type="AlphaFoldDB" id="C6XKY6"/>
<evidence type="ECO:0000256" key="5">
    <source>
        <dbReference type="ARBA" id="ARBA00023004"/>
    </source>
</evidence>
<dbReference type="RefSeq" id="WP_012777973.1">
    <property type="nucleotide sequence ID" value="NC_012982.1"/>
</dbReference>
<dbReference type="PANTHER" id="PTHR11961">
    <property type="entry name" value="CYTOCHROME C"/>
    <property type="match status" value="1"/>
</dbReference>
<keyword evidence="1" id="KW-0813">Transport</keyword>
<dbReference type="PRINTS" id="PR00604">
    <property type="entry name" value="CYTCHRMECIAB"/>
</dbReference>
<dbReference type="STRING" id="582402.Hbal_0113"/>
<keyword evidence="2 6" id="KW-0349">Heme</keyword>
<keyword evidence="10" id="KW-1185">Reference proteome</keyword>
<dbReference type="OrthoDB" id="9805828at2"/>
<dbReference type="SUPFAM" id="SSF46626">
    <property type="entry name" value="Cytochrome c"/>
    <property type="match status" value="1"/>
</dbReference>